<dbReference type="EMBL" id="JBEPSN010000009">
    <property type="protein sequence ID" value="MET4541486.1"/>
    <property type="molecule type" value="Genomic_DNA"/>
</dbReference>
<organism evidence="1 2">
    <name type="scientific">Arthrobacter bambusae</name>
    <dbReference type="NCBI Taxonomy" id="1338426"/>
    <lineage>
        <taxon>Bacteria</taxon>
        <taxon>Bacillati</taxon>
        <taxon>Actinomycetota</taxon>
        <taxon>Actinomycetes</taxon>
        <taxon>Micrococcales</taxon>
        <taxon>Micrococcaceae</taxon>
        <taxon>Arthrobacter</taxon>
    </lineage>
</organism>
<evidence type="ECO:0000313" key="1">
    <source>
        <dbReference type="EMBL" id="MET4541486.1"/>
    </source>
</evidence>
<comment type="caution">
    <text evidence="1">The sequence shown here is derived from an EMBL/GenBank/DDBJ whole genome shotgun (WGS) entry which is preliminary data.</text>
</comment>
<proteinExistence type="predicted"/>
<dbReference type="Proteomes" id="UP001549307">
    <property type="component" value="Unassembled WGS sequence"/>
</dbReference>
<accession>A0ABV2P9Q7</accession>
<protein>
    <submittedName>
        <fullName evidence="1">Uncharacterized protein</fullName>
    </submittedName>
</protein>
<dbReference type="GeneID" id="92754211"/>
<reference evidence="1 2" key="1">
    <citation type="submission" date="2024-06" db="EMBL/GenBank/DDBJ databases">
        <title>Sorghum-associated microbial communities from plants grown in Nebraska, USA.</title>
        <authorList>
            <person name="Schachtman D."/>
        </authorList>
    </citation>
    <scope>NUCLEOTIDE SEQUENCE [LARGE SCALE GENOMIC DNA]</scope>
    <source>
        <strain evidence="1 2">3552</strain>
    </source>
</reference>
<evidence type="ECO:0000313" key="2">
    <source>
        <dbReference type="Proteomes" id="UP001549307"/>
    </source>
</evidence>
<name>A0ABV2P9Q7_9MICC</name>
<sequence length="69" mass="7580">MNTATDTSVEVRVETATQLEDQLNAAIQHLQPQATRSGHGILVTRLNPGHFTISVSDEVPFGLTRERSH</sequence>
<gene>
    <name evidence="1" type="ORF">ABIE37_003284</name>
</gene>
<dbReference type="RefSeq" id="WP_354231333.1">
    <property type="nucleotide sequence ID" value="NZ_JBEPSN010000009.1"/>
</dbReference>
<keyword evidence="2" id="KW-1185">Reference proteome</keyword>